<dbReference type="GO" id="GO:0016485">
    <property type="term" value="P:protein processing"/>
    <property type="evidence" value="ECO:0007669"/>
    <property type="project" value="TreeGrafter"/>
</dbReference>
<feature type="domain" description="Peptidase M13 C-terminal" evidence="1">
    <location>
        <begin position="333"/>
        <end position="498"/>
    </location>
</feature>
<dbReference type="Gene3D" id="3.40.390.10">
    <property type="entry name" value="Collagenase (Catalytic Domain)"/>
    <property type="match status" value="1"/>
</dbReference>
<dbReference type="GO" id="GO:0005886">
    <property type="term" value="C:plasma membrane"/>
    <property type="evidence" value="ECO:0007669"/>
    <property type="project" value="TreeGrafter"/>
</dbReference>
<evidence type="ECO:0000313" key="3">
    <source>
        <dbReference type="WBParaSite" id="Csp11.Scaffold320.g814.t2"/>
    </source>
</evidence>
<dbReference type="STRING" id="1561998.A0A1I7SYK4"/>
<dbReference type="PANTHER" id="PTHR11733">
    <property type="entry name" value="ZINC METALLOPROTEASE FAMILY M13 NEPRILYSIN-RELATED"/>
    <property type="match status" value="1"/>
</dbReference>
<dbReference type="SUPFAM" id="SSF55486">
    <property type="entry name" value="Metalloproteases ('zincins'), catalytic domain"/>
    <property type="match status" value="1"/>
</dbReference>
<sequence>MQDAQVNKKAGIITQISNLYFELCENGGDKDMFLDKLRTIVANDPTQCYGDSCYQYIAEDPDCKRGEDHIKFLLVAKTLLGKYFESKLEKFFGNLKNVYKLVQDITVHLDGDVRDGIEQTKTFLEDMKVIAEEWIQNSCDITSGQFDDNGADILGMQLSYKLLEDYYGDTLNSELVKILGAGVKHVNFHYETISLLMSDYDRSRLPEFYDMFAEMKDIVKKLIIKTPWASNRNVTEMISAVVDRHHVISMVEEQEKIVLELIRKINGDYEECELRFANYTDLPVFNLCIVYAAKKAYVGKYFLVLAPDKAEDYVDNAFNAFPEIQFGYIWYFAFFNSGSLAARFGNPGLTLAHELSHSIIKSTNSDIITYFSNEATNCIQSQYNATCAEFDEGGCEIAKYQFDENGADVLGMEILNTLFERHFLNRGKRAQETENIKDLQQMFYSISSALCTGERIVQIPDGRDPHAAHNIRINALANHPAFQKAFQCPEDSRMMRSRTVCYFHNGI</sequence>
<proteinExistence type="predicted"/>
<name>A0A1I7SYK4_9PELO</name>
<organism evidence="2 3">
    <name type="scientific">Caenorhabditis tropicalis</name>
    <dbReference type="NCBI Taxonomy" id="1561998"/>
    <lineage>
        <taxon>Eukaryota</taxon>
        <taxon>Metazoa</taxon>
        <taxon>Ecdysozoa</taxon>
        <taxon>Nematoda</taxon>
        <taxon>Chromadorea</taxon>
        <taxon>Rhabditida</taxon>
        <taxon>Rhabditina</taxon>
        <taxon>Rhabditomorpha</taxon>
        <taxon>Rhabditoidea</taxon>
        <taxon>Rhabditidae</taxon>
        <taxon>Peloderinae</taxon>
        <taxon>Caenorhabditis</taxon>
    </lineage>
</organism>
<dbReference type="Proteomes" id="UP000095282">
    <property type="component" value="Unplaced"/>
</dbReference>
<dbReference type="PANTHER" id="PTHR11733:SF208">
    <property type="entry name" value="PEPTIDASE M13 C-TERMINAL DOMAIN-CONTAINING PROTEIN"/>
    <property type="match status" value="1"/>
</dbReference>
<dbReference type="WBParaSite" id="Csp11.Scaffold320.g814.t2">
    <property type="protein sequence ID" value="Csp11.Scaffold320.g814.t2"/>
    <property type="gene ID" value="Csp11.Scaffold320.g814"/>
</dbReference>
<dbReference type="InterPro" id="IPR018497">
    <property type="entry name" value="Peptidase_M13_C"/>
</dbReference>
<dbReference type="PROSITE" id="PS51885">
    <property type="entry name" value="NEPRILYSIN"/>
    <property type="match status" value="1"/>
</dbReference>
<dbReference type="InterPro" id="IPR024079">
    <property type="entry name" value="MetalloPept_cat_dom_sf"/>
</dbReference>
<protein>
    <submittedName>
        <fullName evidence="3">Peptidase_M13 domain-containing protein</fullName>
    </submittedName>
</protein>
<dbReference type="eggNOG" id="KOG3624">
    <property type="taxonomic scope" value="Eukaryota"/>
</dbReference>
<keyword evidence="2" id="KW-1185">Reference proteome</keyword>
<dbReference type="AlphaFoldDB" id="A0A1I7SYK4"/>
<reference evidence="3" key="1">
    <citation type="submission" date="2016-11" db="UniProtKB">
        <authorList>
            <consortium name="WormBaseParasite"/>
        </authorList>
    </citation>
    <scope>IDENTIFICATION</scope>
</reference>
<dbReference type="InterPro" id="IPR000718">
    <property type="entry name" value="Peptidase_M13"/>
</dbReference>
<evidence type="ECO:0000313" key="2">
    <source>
        <dbReference type="Proteomes" id="UP000095282"/>
    </source>
</evidence>
<evidence type="ECO:0000259" key="1">
    <source>
        <dbReference type="Pfam" id="PF01431"/>
    </source>
</evidence>
<dbReference type="Pfam" id="PF01431">
    <property type="entry name" value="Peptidase_M13"/>
    <property type="match status" value="1"/>
</dbReference>
<dbReference type="GO" id="GO:0004222">
    <property type="term" value="F:metalloendopeptidase activity"/>
    <property type="evidence" value="ECO:0007669"/>
    <property type="project" value="InterPro"/>
</dbReference>
<accession>A0A1I7SYK4</accession>